<dbReference type="SMART" id="SM00462">
    <property type="entry name" value="PTB"/>
    <property type="match status" value="1"/>
</dbReference>
<keyword evidence="7" id="KW-1185">Reference proteome</keyword>
<dbReference type="SUPFAM" id="SSF50729">
    <property type="entry name" value="PH domain-like"/>
    <property type="match status" value="1"/>
</dbReference>
<dbReference type="AlphaFoldDB" id="A0A077ZH13"/>
<gene>
    <name evidence="6" type="ORF">TTRE_0000796001</name>
</gene>
<dbReference type="InterPro" id="IPR001478">
    <property type="entry name" value="PDZ"/>
</dbReference>
<dbReference type="Gene3D" id="2.30.29.30">
    <property type="entry name" value="Pleckstrin-homology domain (PH domain)/Phosphotyrosine-binding domain (PTB)"/>
    <property type="match status" value="1"/>
</dbReference>
<dbReference type="InterPro" id="IPR006020">
    <property type="entry name" value="PTB/PI_dom"/>
</dbReference>
<dbReference type="GO" id="GO:0005886">
    <property type="term" value="C:plasma membrane"/>
    <property type="evidence" value="ECO:0007669"/>
    <property type="project" value="TreeGrafter"/>
</dbReference>
<sequence>MRRVESQPTLDSPLYNKCCSRRRSPSSNTDSNCSSITNSEVGGDTFAGGQNPVWILRLVGTLLSFKRFARFLVPIIHEPAVLIEGVLFRARYLGSTQIVCEGPTTKASRMLQAQEAVSCIKAPNGESQPHVEVDLFISIEKIMVLNTDMQRVSETDVRQDIMMDHNLRTISYIADIGDLLVLMARRVSQASSSDREAINSLPSRLDSFSVLTALRSQGILKRWTIRRYEPLGVVVVESGWGSMLPTVVVANMLPEGPAARCKKINIGDHVIALNGISFVGLPLHICQSHIKDVRSLTAVKITIVQTPPVVEVRIKRPDTKYQLGFSVQNGVVRSCRLAHRFSGELRCGSAARKSGYHVSHCRWRGMPFTDLASIQMKTMRTSMFRLLTGQETPHFL</sequence>
<dbReference type="PROSITE" id="PS01179">
    <property type="entry name" value="PID"/>
    <property type="match status" value="1"/>
</dbReference>
<feature type="domain" description="PID" evidence="4">
    <location>
        <begin position="85"/>
        <end position="178"/>
    </location>
</feature>
<evidence type="ECO:0000256" key="3">
    <source>
        <dbReference type="ARBA" id="ARBA00022737"/>
    </source>
</evidence>
<dbReference type="GO" id="GO:0005737">
    <property type="term" value="C:cytoplasm"/>
    <property type="evidence" value="ECO:0007669"/>
    <property type="project" value="TreeGrafter"/>
</dbReference>
<dbReference type="SUPFAM" id="SSF50156">
    <property type="entry name" value="PDZ domain-like"/>
    <property type="match status" value="1"/>
</dbReference>
<dbReference type="Pfam" id="PF00595">
    <property type="entry name" value="PDZ"/>
    <property type="match status" value="1"/>
</dbReference>
<dbReference type="SMART" id="SM00228">
    <property type="entry name" value="PDZ"/>
    <property type="match status" value="1"/>
</dbReference>
<accession>A0A077ZH13</accession>
<name>A0A077ZH13_TRITR</name>
<keyword evidence="1" id="KW-0813">Transport</keyword>
<dbReference type="EMBL" id="HG806656">
    <property type="protein sequence ID" value="CDW59622.1"/>
    <property type="molecule type" value="Genomic_DNA"/>
</dbReference>
<dbReference type="InterPro" id="IPR011993">
    <property type="entry name" value="PH-like_dom_sf"/>
</dbReference>
<dbReference type="PANTHER" id="PTHR12345">
    <property type="entry name" value="SYNTENIN RELATED"/>
    <property type="match status" value="1"/>
</dbReference>
<dbReference type="GO" id="GO:0007268">
    <property type="term" value="P:chemical synaptic transmission"/>
    <property type="evidence" value="ECO:0007669"/>
    <property type="project" value="TreeGrafter"/>
</dbReference>
<protein>
    <submittedName>
        <fullName evidence="6">PDZ and PID domain containing protein</fullName>
    </submittedName>
</protein>
<dbReference type="STRING" id="36087.A0A077ZH13"/>
<reference evidence="6" key="1">
    <citation type="submission" date="2014-01" db="EMBL/GenBank/DDBJ databases">
        <authorList>
            <person name="Aslett M."/>
        </authorList>
    </citation>
    <scope>NUCLEOTIDE SEQUENCE</scope>
</reference>
<dbReference type="PANTHER" id="PTHR12345:SF16">
    <property type="entry name" value="X11L, ISOFORM F-RELATED"/>
    <property type="match status" value="1"/>
</dbReference>
<evidence type="ECO:0000313" key="7">
    <source>
        <dbReference type="Proteomes" id="UP000030665"/>
    </source>
</evidence>
<evidence type="ECO:0000256" key="1">
    <source>
        <dbReference type="ARBA" id="ARBA00022448"/>
    </source>
</evidence>
<dbReference type="CDD" id="cd06720">
    <property type="entry name" value="PDZ1_APBA1_3-like"/>
    <property type="match status" value="1"/>
</dbReference>
<dbReference type="Proteomes" id="UP000030665">
    <property type="component" value="Unassembled WGS sequence"/>
</dbReference>
<evidence type="ECO:0000259" key="4">
    <source>
        <dbReference type="PROSITE" id="PS01179"/>
    </source>
</evidence>
<dbReference type="InterPro" id="IPR051230">
    <property type="entry name" value="APP-Binding"/>
</dbReference>
<organism evidence="6 7">
    <name type="scientific">Trichuris trichiura</name>
    <name type="common">Whipworm</name>
    <name type="synonym">Trichocephalus trichiurus</name>
    <dbReference type="NCBI Taxonomy" id="36087"/>
    <lineage>
        <taxon>Eukaryota</taxon>
        <taxon>Metazoa</taxon>
        <taxon>Ecdysozoa</taxon>
        <taxon>Nematoda</taxon>
        <taxon>Enoplea</taxon>
        <taxon>Dorylaimia</taxon>
        <taxon>Trichinellida</taxon>
        <taxon>Trichuridae</taxon>
        <taxon>Trichuris</taxon>
    </lineage>
</organism>
<dbReference type="PROSITE" id="PS50106">
    <property type="entry name" value="PDZ"/>
    <property type="match status" value="1"/>
</dbReference>
<dbReference type="InterPro" id="IPR036034">
    <property type="entry name" value="PDZ_sf"/>
</dbReference>
<feature type="domain" description="PDZ" evidence="5">
    <location>
        <begin position="231"/>
        <end position="305"/>
    </location>
</feature>
<evidence type="ECO:0000256" key="2">
    <source>
        <dbReference type="ARBA" id="ARBA00022553"/>
    </source>
</evidence>
<reference evidence="6" key="2">
    <citation type="submission" date="2014-03" db="EMBL/GenBank/DDBJ databases">
        <title>The whipworm genome and dual-species transcriptomics of an intimate host-pathogen interaction.</title>
        <authorList>
            <person name="Foth B.J."/>
            <person name="Tsai I.J."/>
            <person name="Reid A.J."/>
            <person name="Bancroft A.J."/>
            <person name="Nichol S."/>
            <person name="Tracey A."/>
            <person name="Holroyd N."/>
            <person name="Cotton J.A."/>
            <person name="Stanley E.J."/>
            <person name="Zarowiecki M."/>
            <person name="Liu J.Z."/>
            <person name="Huckvale T."/>
            <person name="Cooper P.J."/>
            <person name="Grencis R.K."/>
            <person name="Berriman M."/>
        </authorList>
    </citation>
    <scope>NUCLEOTIDE SEQUENCE [LARGE SCALE GENOMIC DNA]</scope>
</reference>
<evidence type="ECO:0000313" key="6">
    <source>
        <dbReference type="EMBL" id="CDW59622.1"/>
    </source>
</evidence>
<dbReference type="Gene3D" id="2.30.42.10">
    <property type="match status" value="1"/>
</dbReference>
<dbReference type="OrthoDB" id="5987010at2759"/>
<keyword evidence="3" id="KW-0677">Repeat</keyword>
<keyword evidence="2" id="KW-0597">Phosphoprotein</keyword>
<dbReference type="GO" id="GO:0043197">
    <property type="term" value="C:dendritic spine"/>
    <property type="evidence" value="ECO:0007669"/>
    <property type="project" value="TreeGrafter"/>
</dbReference>
<evidence type="ECO:0000259" key="5">
    <source>
        <dbReference type="PROSITE" id="PS50106"/>
    </source>
</evidence>
<dbReference type="Pfam" id="PF00640">
    <property type="entry name" value="PID"/>
    <property type="match status" value="1"/>
</dbReference>
<proteinExistence type="predicted"/>